<dbReference type="InterPro" id="IPR038247">
    <property type="entry name" value="Jag_N_dom_sf"/>
</dbReference>
<dbReference type="EMBL" id="SLUL01000002">
    <property type="protein sequence ID" value="TCL52608.1"/>
    <property type="molecule type" value="Genomic_DNA"/>
</dbReference>
<keyword evidence="9" id="KW-1185">Reference proteome</keyword>
<dbReference type="RefSeq" id="WP_132947236.1">
    <property type="nucleotide sequence ID" value="NZ_BSVG01000010.1"/>
</dbReference>
<dbReference type="InterPro" id="IPR034079">
    <property type="entry name" value="R3H_KhpB"/>
</dbReference>
<dbReference type="AlphaFoldDB" id="A0A4R1QGH1"/>
<evidence type="ECO:0000256" key="3">
    <source>
        <dbReference type="ARBA" id="ARBA00022960"/>
    </source>
</evidence>
<keyword evidence="2 6" id="KW-0694">RNA-binding</keyword>
<keyword evidence="1 6" id="KW-0963">Cytoplasm</keyword>
<comment type="domain">
    <text evidence="6">Has an N-terminal Jag-N domain and 2 RNA-binding domains (KH and R3H).</text>
</comment>
<dbReference type="Pfam" id="PF14804">
    <property type="entry name" value="Jag_N"/>
    <property type="match status" value="1"/>
</dbReference>
<evidence type="ECO:0000256" key="1">
    <source>
        <dbReference type="ARBA" id="ARBA00022490"/>
    </source>
</evidence>
<dbReference type="Pfam" id="PF01424">
    <property type="entry name" value="R3H"/>
    <property type="match status" value="1"/>
</dbReference>
<keyword evidence="3 6" id="KW-0133">Cell shape</keyword>
<dbReference type="InterPro" id="IPR038008">
    <property type="entry name" value="Jag_KH"/>
</dbReference>
<feature type="region of interest" description="Jag_N domain" evidence="6">
    <location>
        <begin position="5"/>
        <end position="55"/>
    </location>
</feature>
<evidence type="ECO:0000313" key="9">
    <source>
        <dbReference type="Proteomes" id="UP000295658"/>
    </source>
</evidence>
<dbReference type="CDD" id="cd02414">
    <property type="entry name" value="KH-II_Jag"/>
    <property type="match status" value="1"/>
</dbReference>
<dbReference type="InterPro" id="IPR036867">
    <property type="entry name" value="R3H_dom_sf"/>
</dbReference>
<comment type="caution">
    <text evidence="8">The sequence shown here is derived from an EMBL/GenBank/DDBJ whole genome shotgun (WGS) entry which is preliminary data.</text>
</comment>
<comment type="similarity">
    <text evidence="6">Belongs to the KhpB RNA-binding protein family.</text>
</comment>
<dbReference type="GO" id="GO:0003723">
    <property type="term" value="F:RNA binding"/>
    <property type="evidence" value="ECO:0007669"/>
    <property type="project" value="UniProtKB-UniRule"/>
</dbReference>
<dbReference type="InterPro" id="IPR039247">
    <property type="entry name" value="KhpB"/>
</dbReference>
<dbReference type="Gene3D" id="3.30.300.20">
    <property type="match status" value="1"/>
</dbReference>
<gene>
    <name evidence="6" type="primary">khpB</name>
    <name evidence="6" type="synonym">eloR</name>
    <name evidence="8" type="ORF">EDD69_10211</name>
</gene>
<dbReference type="NCBIfam" id="NF041568">
    <property type="entry name" value="Jag_EloR"/>
    <property type="match status" value="1"/>
</dbReference>
<evidence type="ECO:0000256" key="6">
    <source>
        <dbReference type="HAMAP-Rule" id="MF_00867"/>
    </source>
</evidence>
<dbReference type="SMART" id="SM01245">
    <property type="entry name" value="Jag_N"/>
    <property type="match status" value="1"/>
</dbReference>
<name>A0A4R1QGH1_9BACL</name>
<dbReference type="Pfam" id="PF13083">
    <property type="entry name" value="KH_KhpA-B"/>
    <property type="match status" value="1"/>
</dbReference>
<evidence type="ECO:0000256" key="5">
    <source>
        <dbReference type="ARBA" id="ARBA00023316"/>
    </source>
</evidence>
<evidence type="ECO:0000256" key="4">
    <source>
        <dbReference type="ARBA" id="ARBA00023186"/>
    </source>
</evidence>
<dbReference type="GO" id="GO:0071555">
    <property type="term" value="P:cell wall organization"/>
    <property type="evidence" value="ECO:0007669"/>
    <property type="project" value="UniProtKB-KW"/>
</dbReference>
<dbReference type="Gene3D" id="3.30.1370.50">
    <property type="entry name" value="R3H-like domain"/>
    <property type="match status" value="1"/>
</dbReference>
<comment type="subunit">
    <text evidence="6">Forms a complex with KhpA.</text>
</comment>
<dbReference type="InterPro" id="IPR032782">
    <property type="entry name" value="KhpB_N"/>
</dbReference>
<dbReference type="Proteomes" id="UP000295658">
    <property type="component" value="Unassembled WGS sequence"/>
</dbReference>
<evidence type="ECO:0000256" key="2">
    <source>
        <dbReference type="ARBA" id="ARBA00022884"/>
    </source>
</evidence>
<sequence length="204" mass="22918">MKKITSSGRNVEEAIEKALAQLNVSKEQVEITVIEEGKRGFLGIFGGKQAIVEVSIDPIKQAETFLQNVVANMGVDVKIERRIEQDHVQFLFSGTDVSLLIGKRGQTLNALQFLTQVVLNRYTDRPIHVVLDAGDYRKRREETLTRLARNLAKKAIQSGEDISLEPMVSWERKIVHSALAGHEQVRTFSVGVEPNRYVVISPIR</sequence>
<dbReference type="OrthoDB" id="9794483at2"/>
<protein>
    <recommendedName>
        <fullName evidence="6">RNA-binding protein KhpB</fullName>
    </recommendedName>
    <alternativeName>
        <fullName evidence="6">RNA-binding protein EloR</fullName>
    </alternativeName>
</protein>
<proteinExistence type="inferred from homology"/>
<dbReference type="PANTHER" id="PTHR35800">
    <property type="entry name" value="PROTEIN JAG"/>
    <property type="match status" value="1"/>
</dbReference>
<dbReference type="CDD" id="cd02644">
    <property type="entry name" value="R3H_jag"/>
    <property type="match status" value="1"/>
</dbReference>
<dbReference type="SMART" id="SM00393">
    <property type="entry name" value="R3H"/>
    <property type="match status" value="1"/>
</dbReference>
<dbReference type="PANTHER" id="PTHR35800:SF1">
    <property type="entry name" value="RNA-BINDING PROTEIN KHPB"/>
    <property type="match status" value="1"/>
</dbReference>
<dbReference type="SUPFAM" id="SSF82708">
    <property type="entry name" value="R3H domain"/>
    <property type="match status" value="1"/>
</dbReference>
<evidence type="ECO:0000259" key="7">
    <source>
        <dbReference type="PROSITE" id="PS51061"/>
    </source>
</evidence>
<comment type="function">
    <text evidence="6">A probable RNA chaperone. Forms a complex with KhpA which binds to cellular RNA and controls its expression. Plays a role in peptidoglycan (PG) homeostasis and cell length regulation.</text>
</comment>
<comment type="subcellular location">
    <subcellularLocation>
        <location evidence="6">Cytoplasm</location>
    </subcellularLocation>
</comment>
<reference evidence="8 9" key="1">
    <citation type="submission" date="2019-03" db="EMBL/GenBank/DDBJ databases">
        <title>Genomic Encyclopedia of Type Strains, Phase IV (KMG-IV): sequencing the most valuable type-strain genomes for metagenomic binning, comparative biology and taxonomic classification.</title>
        <authorList>
            <person name="Goeker M."/>
        </authorList>
    </citation>
    <scope>NUCLEOTIDE SEQUENCE [LARGE SCALE GENOMIC DNA]</scope>
    <source>
        <strain evidence="8 9">DSM 24979</strain>
    </source>
</reference>
<dbReference type="PROSITE" id="PS51061">
    <property type="entry name" value="R3H"/>
    <property type="match status" value="1"/>
</dbReference>
<keyword evidence="5 6" id="KW-0961">Cell wall biogenesis/degradation</keyword>
<dbReference type="GO" id="GO:0008360">
    <property type="term" value="P:regulation of cell shape"/>
    <property type="evidence" value="ECO:0007669"/>
    <property type="project" value="UniProtKB-KW"/>
</dbReference>
<evidence type="ECO:0000313" key="8">
    <source>
        <dbReference type="EMBL" id="TCL52608.1"/>
    </source>
</evidence>
<organism evidence="8 9">
    <name type="scientific">Thermolongibacillus altinsuensis</name>
    <dbReference type="NCBI Taxonomy" id="575256"/>
    <lineage>
        <taxon>Bacteria</taxon>
        <taxon>Bacillati</taxon>
        <taxon>Bacillota</taxon>
        <taxon>Bacilli</taxon>
        <taxon>Bacillales</taxon>
        <taxon>Anoxybacillaceae</taxon>
        <taxon>Thermolongibacillus</taxon>
    </lineage>
</organism>
<dbReference type="InterPro" id="IPR001374">
    <property type="entry name" value="R3H_dom"/>
</dbReference>
<dbReference type="Gene3D" id="3.30.30.80">
    <property type="entry name" value="probable RNA-binding protein from clostridium symbiosum atcc 14940"/>
    <property type="match status" value="1"/>
</dbReference>
<feature type="domain" description="R3H" evidence="7">
    <location>
        <begin position="138"/>
        <end position="204"/>
    </location>
</feature>
<dbReference type="HAMAP" id="MF_00867">
    <property type="entry name" value="KhpB"/>
    <property type="match status" value="1"/>
</dbReference>
<dbReference type="GO" id="GO:0009252">
    <property type="term" value="P:peptidoglycan biosynthetic process"/>
    <property type="evidence" value="ECO:0007669"/>
    <property type="project" value="UniProtKB-UniRule"/>
</dbReference>
<accession>A0A4R1QGH1</accession>
<dbReference type="InterPro" id="IPR015946">
    <property type="entry name" value="KH_dom-like_a/b"/>
</dbReference>
<keyword evidence="4 6" id="KW-0143">Chaperone</keyword>
<dbReference type="GO" id="GO:0005737">
    <property type="term" value="C:cytoplasm"/>
    <property type="evidence" value="ECO:0007669"/>
    <property type="project" value="UniProtKB-SubCell"/>
</dbReference>